<name>J0ZKA5_9HYPH</name>
<dbReference type="Gene3D" id="1.10.790.20">
    <property type="entry name" value="Domain of unknown function DUF1476"/>
    <property type="match status" value="1"/>
</dbReference>
<dbReference type="InterPro" id="IPR009945">
    <property type="entry name" value="ATPase_inh_sub_z"/>
</dbReference>
<dbReference type="HOGENOM" id="CLU_146724_0_0_5"/>
<dbReference type="EMBL" id="AIMB01000008">
    <property type="protein sequence ID" value="EJF88783.1"/>
    <property type="molecule type" value="Genomic_DNA"/>
</dbReference>
<dbReference type="PIRSF" id="PIRSF031780">
    <property type="entry name" value="UCP031780"/>
    <property type="match status" value="1"/>
</dbReference>
<dbReference type="AlphaFoldDB" id="J0ZKA5"/>
<evidence type="ECO:0000313" key="2">
    <source>
        <dbReference type="Proteomes" id="UP000008952"/>
    </source>
</evidence>
<keyword evidence="2" id="KW-1185">Reference proteome</keyword>
<comment type="caution">
    <text evidence="1">The sequence shown here is derived from an EMBL/GenBank/DDBJ whole genome shotgun (WGS) entry which is preliminary data.</text>
</comment>
<dbReference type="STRING" id="1094558.ME5_01334"/>
<reference evidence="1 2" key="1">
    <citation type="submission" date="2012-03" db="EMBL/GenBank/DDBJ databases">
        <title>The Genome Sequence of Bartonella tamiae Th239.</title>
        <authorList>
            <consortium name="The Broad Institute Genome Sequencing Platform"/>
            <consortium name="The Broad Institute Genome Sequencing Center for Infectious Disease"/>
            <person name="Feldgarden M."/>
            <person name="Kirby J."/>
            <person name="Kosoy M."/>
            <person name="Birtles R."/>
            <person name="Probert W.S."/>
            <person name="Chiaraviglio L."/>
            <person name="Young S.K."/>
            <person name="Zeng Q."/>
            <person name="Gargeya S."/>
            <person name="Fitzgerald M."/>
            <person name="Haas B."/>
            <person name="Abouelleil A."/>
            <person name="Alvarado L."/>
            <person name="Arachchi H.M."/>
            <person name="Berlin A."/>
            <person name="Chapman S.B."/>
            <person name="Gearin G."/>
            <person name="Goldberg J."/>
            <person name="Griggs A."/>
            <person name="Gujja S."/>
            <person name="Hansen M."/>
            <person name="Heiman D."/>
            <person name="Howarth C."/>
            <person name="Larimer J."/>
            <person name="Lui A."/>
            <person name="MacDonald P.J.P."/>
            <person name="McCowen C."/>
            <person name="Montmayeur A."/>
            <person name="Murphy C."/>
            <person name="Neiman D."/>
            <person name="Pearson M."/>
            <person name="Priest M."/>
            <person name="Roberts A."/>
            <person name="Saif S."/>
            <person name="Shea T."/>
            <person name="Sisk P."/>
            <person name="Stolte C."/>
            <person name="Sykes S."/>
            <person name="Wortman J."/>
            <person name="Nusbaum C."/>
            <person name="Birren B."/>
        </authorList>
    </citation>
    <scope>NUCLEOTIDE SEQUENCE [LARGE SCALE GENOMIC DNA]</scope>
    <source>
        <strain evidence="1 2">Th239</strain>
    </source>
</reference>
<dbReference type="Proteomes" id="UP000008952">
    <property type="component" value="Unassembled WGS sequence"/>
</dbReference>
<sequence length="107" mass="12425">MVSMKEREAAYEKKYVLDEELRFKADSYRNRQLGLWAAKQLGKTGEVAEDFAKKIVMIGIENGQEDGVVATILNSFHESNHPMNEKELREKMEQFMQEALSHFQSIK</sequence>
<dbReference type="OrthoDB" id="9810387at2"/>
<dbReference type="InterPro" id="IPR038293">
    <property type="entry name" value="ATPase_inh_sub_z_sf"/>
</dbReference>
<evidence type="ECO:0000313" key="1">
    <source>
        <dbReference type="EMBL" id="EJF88783.1"/>
    </source>
</evidence>
<gene>
    <name evidence="1" type="ORF">ME5_01334</name>
</gene>
<dbReference type="PATRIC" id="fig|1094558.3.peg.1435"/>
<dbReference type="Pfam" id="PF07345">
    <property type="entry name" value="ATPaseInh_sub_z"/>
    <property type="match status" value="1"/>
</dbReference>
<accession>J0ZKA5</accession>
<dbReference type="eggNOG" id="COG5467">
    <property type="taxonomic scope" value="Bacteria"/>
</dbReference>
<proteinExistence type="predicted"/>
<evidence type="ECO:0008006" key="3">
    <source>
        <dbReference type="Google" id="ProtNLM"/>
    </source>
</evidence>
<dbReference type="RefSeq" id="WP_008039612.1">
    <property type="nucleotide sequence ID" value="NZ_JH725147.1"/>
</dbReference>
<organism evidence="1 2">
    <name type="scientific">Bartonella tamiae Th239</name>
    <dbReference type="NCBI Taxonomy" id="1094558"/>
    <lineage>
        <taxon>Bacteria</taxon>
        <taxon>Pseudomonadati</taxon>
        <taxon>Pseudomonadota</taxon>
        <taxon>Alphaproteobacteria</taxon>
        <taxon>Hyphomicrobiales</taxon>
        <taxon>Bartonellaceae</taxon>
        <taxon>Bartonella</taxon>
    </lineage>
</organism>
<protein>
    <recommendedName>
        <fullName evidence="3">DUF1476 domain-containing protein</fullName>
    </recommendedName>
</protein>